<keyword evidence="8" id="KW-0238">DNA-binding</keyword>
<evidence type="ECO:0000313" key="13">
    <source>
        <dbReference type="Proteomes" id="UP000053095"/>
    </source>
</evidence>
<comment type="subcellular location">
    <subcellularLocation>
        <location evidence="1">Nucleus</location>
    </subcellularLocation>
</comment>
<evidence type="ECO:0000256" key="10">
    <source>
        <dbReference type="SAM" id="MobiDB-lite"/>
    </source>
</evidence>
<evidence type="ECO:0000256" key="9">
    <source>
        <dbReference type="ARBA" id="ARBA00023242"/>
    </source>
</evidence>
<dbReference type="FunFam" id="3.40.50.300:FF:000395">
    <property type="entry name" value="Replication factor C subunit 1"/>
    <property type="match status" value="1"/>
</dbReference>
<dbReference type="EMBL" id="DF933820">
    <property type="protein sequence ID" value="GAM37581.1"/>
    <property type="molecule type" value="Genomic_DNA"/>
</dbReference>
<feature type="compositionally biased region" description="Low complexity" evidence="10">
    <location>
        <begin position="1690"/>
        <end position="1699"/>
    </location>
</feature>
<dbReference type="GO" id="GO:0005634">
    <property type="term" value="C:nucleus"/>
    <property type="evidence" value="ECO:0007669"/>
    <property type="project" value="UniProtKB-SubCell"/>
</dbReference>
<keyword evidence="9" id="KW-0539">Nucleus</keyword>
<feature type="region of interest" description="Disordered" evidence="10">
    <location>
        <begin position="993"/>
        <end position="1021"/>
    </location>
</feature>
<dbReference type="Pfam" id="PF25361">
    <property type="entry name" value="AAA_lid_RFC1"/>
    <property type="match status" value="1"/>
</dbReference>
<dbReference type="FunFam" id="1.20.272.10:FF:000005">
    <property type="entry name" value="Replication factor C subunit 1"/>
    <property type="match status" value="1"/>
</dbReference>
<keyword evidence="6" id="KW-0547">Nucleotide-binding</keyword>
<dbReference type="GO" id="GO:0016887">
    <property type="term" value="F:ATP hydrolysis activity"/>
    <property type="evidence" value="ECO:0007669"/>
    <property type="project" value="InterPro"/>
</dbReference>
<dbReference type="SUPFAM" id="SSF52540">
    <property type="entry name" value="P-loop containing nucleoside triphosphate hydrolases"/>
    <property type="match status" value="1"/>
</dbReference>
<dbReference type="Pfam" id="PF00533">
    <property type="entry name" value="BRCT"/>
    <property type="match status" value="1"/>
</dbReference>
<name>A0A6V8H8H9_TALPI</name>
<dbReference type="GO" id="GO:0005524">
    <property type="term" value="F:ATP binding"/>
    <property type="evidence" value="ECO:0007669"/>
    <property type="project" value="UniProtKB-KW"/>
</dbReference>
<dbReference type="Gene3D" id="3.40.50.300">
    <property type="entry name" value="P-loop containing nucleotide triphosphate hydrolases"/>
    <property type="match status" value="1"/>
</dbReference>
<feature type="domain" description="BRCT" evidence="11">
    <location>
        <begin position="294"/>
        <end position="373"/>
    </location>
</feature>
<dbReference type="Pfam" id="PF16978">
    <property type="entry name" value="CRIM"/>
    <property type="match status" value="1"/>
</dbReference>
<dbReference type="Pfam" id="PF00004">
    <property type="entry name" value="AAA"/>
    <property type="match status" value="1"/>
</dbReference>
<reference evidence="13" key="1">
    <citation type="journal article" date="2015" name="Genome Announc.">
        <title>Draft genome sequence of Talaromyces cellulolyticus strain Y-94, a source of lignocellulosic biomass-degrading enzymes.</title>
        <authorList>
            <person name="Fujii T."/>
            <person name="Koike H."/>
            <person name="Sawayama S."/>
            <person name="Yano S."/>
            <person name="Inoue H."/>
        </authorList>
    </citation>
    <scope>NUCLEOTIDE SEQUENCE [LARGE SCALE GENOMIC DNA]</scope>
    <source>
        <strain evidence="13">Y-94</strain>
    </source>
</reference>
<evidence type="ECO:0000256" key="5">
    <source>
        <dbReference type="ARBA" id="ARBA00022705"/>
    </source>
</evidence>
<feature type="compositionally biased region" description="Polar residues" evidence="10">
    <location>
        <begin position="422"/>
        <end position="439"/>
    </location>
</feature>
<feature type="compositionally biased region" description="Acidic residues" evidence="10">
    <location>
        <begin position="1167"/>
        <end position="1182"/>
    </location>
</feature>
<dbReference type="InterPro" id="IPR008921">
    <property type="entry name" value="DNA_pol3_clamp-load_cplx_C"/>
</dbReference>
<keyword evidence="13" id="KW-1185">Reference proteome</keyword>
<sequence>MPADIRSFFGAKAGSGTAALAAAKPAPKEDPTTARKKRSRKVVDDSDEDDFEPAPSPKNKPVKKQTKEEAKGEPTSTSDYFASSKKGGRPPKNAEPKDTAPATATPVKNGNSTPNAKQSKETPASTGKKAAPRASKTVSKVLDDDEGLGGDDIFATEYGKSGRRDDDYVDDKDASDSDDLIVKPANSRKSKLDDDDVEMLDTPPKAKPGRKRKADADEEDKKPKKSAGPAVKKQKSAAKLQEPEDKEIQDIFDAIPTVRPPTPPPAVPGAKFNFSAAARSRTPPTAGSVEIPVGADNCLAGLSFVFTGVLDTLGREEGQSLVKRYGGKVTGAPSSKTSYVVLGSDAGPSKLRKIKEMNIKTIGEEGLFELIKRLPANGGSGKAAGQAQAKREAEEKKIRAMAEEIDQEEKQKAAEVKAKSTPMKTPTEASTVTPASSQPEGDGRLWTTKYTPTSINMICGNKGQVEKLQTWLRNWRSNAKRKFKVGGKDGSGLYRSVMIHGPPGIGKTTAAHLVAKLEGYDVVETNASDTRSKKLVEGGLLGVLDTTSLQGYFSGEGKNVESQKKNLVLIMDEVDGMSAGDRGGVGALAAAAKKTNIPLILICNERSLPKMKPFDHVVYELPFRRPTADMIRGRLMTICYREGLKIPPQVLDSLIAGTNADIRQLINMLSTVKLDQKTLDFDQGKELSKAWEKHIILKPWDIASKILNAQTFSQSSKSTLNEKIELYFNDHEFSYLMLQENYLKTQPTLASNYSGKERKLKLLELADNAASSISDGDLVDRMIHGSQQQWSLMPTHAAFSFVRPASFVFGNMMERTSFTSWLGNNSKYGKLNRFTKEIQGHMRLRASGDRDEIRQQYMPALWDKMVRPLMVDGKDAVEGVIDLMDSYFITREDFDSVVELGLGPMSESEVNIHPQTKSAFTRIYNQRSHPVPFMKATNVLAPKKGPKVKPDIEDAIEDSDEEEIVEDAKEEDEEEELDLKKDKYVKVPKAKKAAAKGKKAKAKNDDEDDEEEKPKKGRKGKAKANFTIWQLRTSYLSTIKDGIGDRLINVNNSILNTPGFRAAGWVPTSANATTTTQESGSLVKRTYSPPIPTTANVASEYYRFARHTELNDGDGLSIDDAEEDEGGMVTGGGGGSTYALGIRHHGKSARKNRRRDRQIPVIQRVGEDEDSSDLSDESDDEGDFTRAAQQIKFSKMPVRNRAGSLPMEDEEVQPAGSDANLGRGYRRSSMGAVEVTQGRPRGDTVTSSDMSEGDNPALFRRRQIQFSSQHQVIEEPADDGQANSEAPSGGDQDEDSVAGSVDSDLSSDFGVTAGSASLLAGPLNDTLDSSPAMMHKLPNAGSQGASPRKAKVTTPGLQELPPPRPISTLQPVSLLSKELNAKKAIPTNPVERFGPLWAADSNTALNIKIYAPFSEDPETPYNMPIFRDSRDQGRTGPVTVTEAIGLALWRYLKEGLKPPLDRNKLNVNRWTLRMVEDGEVDFDFPALGRHLPLADFTSNNNRAAGMRGRSRGKQYDEFALVEATDAEFEEYSRLYPKYNPEPVVETSEATPQTSGTATPQTKPIPSAVRSNPILGQPFPSALNGNTLKPADMPAPTSHATPRLGVQKTLKVRFVNIEGSTQTTTVNTATDSYIAEILDSVCKRWGLDKGNYLLKIPGTNTVAPLDRTVEVLGNMSELDVVRRRFGAGASFAGSPGSASPNAPLQIGGTNPAPSKKGKKHQMLHPPAQSQKQDLLGGYYRRYYVYRKQSMSFTASNQRVLVLDNDYLHVMPGETAKGVFDTTGKTRSINFNDIIGTKVSRRHPKSFQVVVLRGTAAHEQKRYDFEARNEAEAAEIVGEIKKNMELYRAW</sequence>
<feature type="compositionally biased region" description="Low complexity" evidence="10">
    <location>
        <begin position="10"/>
        <end position="25"/>
    </location>
</feature>
<dbReference type="InterPro" id="IPR031567">
    <property type="entry name" value="CRIM_dom"/>
</dbReference>
<feature type="region of interest" description="Disordered" evidence="10">
    <location>
        <begin position="1542"/>
        <end position="1602"/>
    </location>
</feature>
<feature type="region of interest" description="Disordered" evidence="10">
    <location>
        <begin position="378"/>
        <end position="397"/>
    </location>
</feature>
<dbReference type="PANTHER" id="PTHR23389">
    <property type="entry name" value="CHROMOSOME TRANSMISSION FIDELITY FACTOR 18"/>
    <property type="match status" value="1"/>
</dbReference>
<feature type="region of interest" description="Disordered" evidence="10">
    <location>
        <begin position="1690"/>
        <end position="1729"/>
    </location>
</feature>
<proteinExistence type="inferred from homology"/>
<feature type="compositionally biased region" description="Polar residues" evidence="10">
    <location>
        <begin position="106"/>
        <end position="125"/>
    </location>
</feature>
<evidence type="ECO:0000256" key="6">
    <source>
        <dbReference type="ARBA" id="ARBA00022741"/>
    </source>
</evidence>
<dbReference type="InterPro" id="IPR056385">
    <property type="entry name" value="UBL_AVO1/Sin1"/>
</dbReference>
<dbReference type="Gene3D" id="2.30.29.30">
    <property type="entry name" value="Pleckstrin-homology domain (PH domain)/Phosphotyrosine-binding domain (PTB)"/>
    <property type="match status" value="1"/>
</dbReference>
<evidence type="ECO:0000259" key="11">
    <source>
        <dbReference type="PROSITE" id="PS50172"/>
    </source>
</evidence>
<organism evidence="12 13">
    <name type="scientific">Talaromyces pinophilus</name>
    <name type="common">Penicillium pinophilum</name>
    <dbReference type="NCBI Taxonomy" id="128442"/>
    <lineage>
        <taxon>Eukaryota</taxon>
        <taxon>Fungi</taxon>
        <taxon>Dikarya</taxon>
        <taxon>Ascomycota</taxon>
        <taxon>Pezizomycotina</taxon>
        <taxon>Eurotiomycetes</taxon>
        <taxon>Eurotiomycetidae</taxon>
        <taxon>Eurotiales</taxon>
        <taxon>Trichocomaceae</taxon>
        <taxon>Talaromyces</taxon>
        <taxon>Talaromyces sect. Talaromyces</taxon>
    </lineage>
</organism>
<dbReference type="Proteomes" id="UP000053095">
    <property type="component" value="Unassembled WGS sequence"/>
</dbReference>
<dbReference type="GO" id="GO:0005663">
    <property type="term" value="C:DNA replication factor C complex"/>
    <property type="evidence" value="ECO:0007669"/>
    <property type="project" value="InterPro"/>
</dbReference>
<keyword evidence="4" id="KW-0597">Phosphoprotein</keyword>
<feature type="region of interest" description="Disordered" evidence="10">
    <location>
        <begin position="1272"/>
        <end position="1305"/>
    </location>
</feature>
<feature type="compositionally biased region" description="Polar residues" evidence="10">
    <location>
        <begin position="1547"/>
        <end position="1563"/>
    </location>
</feature>
<dbReference type="Pfam" id="PF23164">
    <property type="entry name" value="UBL_AVO1"/>
    <property type="match status" value="1"/>
</dbReference>
<dbReference type="InterPro" id="IPR047854">
    <property type="entry name" value="RFC_lid"/>
</dbReference>
<gene>
    <name evidence="12" type="ORF">TCE0_024r07619</name>
</gene>
<dbReference type="SMART" id="SM00382">
    <property type="entry name" value="AAA"/>
    <property type="match status" value="1"/>
</dbReference>
<feature type="compositionally biased region" description="Basic and acidic residues" evidence="10">
    <location>
        <begin position="405"/>
        <end position="418"/>
    </location>
</feature>
<dbReference type="FunFam" id="1.10.8.60:FF:000021">
    <property type="entry name" value="Replication factor C subunit 1"/>
    <property type="match status" value="1"/>
</dbReference>
<feature type="region of interest" description="Disordered" evidence="10">
    <location>
        <begin position="1"/>
        <end position="246"/>
    </location>
</feature>
<dbReference type="FunFam" id="3.40.50.10190:FF:000001">
    <property type="entry name" value="Replication factor C subunit 1"/>
    <property type="match status" value="1"/>
</dbReference>
<feature type="region of interest" description="Disordered" evidence="10">
    <location>
        <begin position="405"/>
        <end position="445"/>
    </location>
</feature>
<dbReference type="SUPFAM" id="SSF52113">
    <property type="entry name" value="BRCT domain"/>
    <property type="match status" value="1"/>
</dbReference>
<keyword evidence="7" id="KW-0067">ATP-binding</keyword>
<dbReference type="CDD" id="cd18140">
    <property type="entry name" value="HLD_clamp_RFC"/>
    <property type="match status" value="1"/>
</dbReference>
<feature type="compositionally biased region" description="Basic and acidic residues" evidence="10">
    <location>
        <begin position="160"/>
        <end position="175"/>
    </location>
</feature>
<comment type="similarity">
    <text evidence="2">Belongs to the activator 1 large subunit family.</text>
</comment>
<evidence type="ECO:0000256" key="7">
    <source>
        <dbReference type="ARBA" id="ARBA00022840"/>
    </source>
</evidence>
<dbReference type="PANTHER" id="PTHR23389:SF6">
    <property type="entry name" value="REPLICATION FACTOR C SUBUNIT 1"/>
    <property type="match status" value="1"/>
</dbReference>
<dbReference type="Gene3D" id="1.10.8.60">
    <property type="match status" value="1"/>
</dbReference>
<dbReference type="SUPFAM" id="SSF48019">
    <property type="entry name" value="post-AAA+ oligomerization domain-like"/>
    <property type="match status" value="1"/>
</dbReference>
<evidence type="ECO:0000256" key="3">
    <source>
        <dbReference type="ARBA" id="ARBA00020401"/>
    </source>
</evidence>
<dbReference type="CDD" id="cd17752">
    <property type="entry name" value="BRCT_RFC1"/>
    <property type="match status" value="1"/>
</dbReference>
<evidence type="ECO:0000256" key="8">
    <source>
        <dbReference type="ARBA" id="ARBA00023125"/>
    </source>
</evidence>
<dbReference type="InterPro" id="IPR013725">
    <property type="entry name" value="DNA_replication_fac_RFC1_C"/>
</dbReference>
<dbReference type="GO" id="GO:0003689">
    <property type="term" value="F:DNA clamp loader activity"/>
    <property type="evidence" value="ECO:0007669"/>
    <property type="project" value="InterPro"/>
</dbReference>
<dbReference type="InterPro" id="IPR036420">
    <property type="entry name" value="BRCT_dom_sf"/>
</dbReference>
<evidence type="ECO:0000313" key="12">
    <source>
        <dbReference type="EMBL" id="GAM37581.1"/>
    </source>
</evidence>
<keyword evidence="5" id="KW-0235">DNA replication</keyword>
<dbReference type="InterPro" id="IPR031313">
    <property type="entry name" value="Sin1_PH_dom"/>
</dbReference>
<protein>
    <recommendedName>
        <fullName evidence="3">Replication factor C subunit 1</fullName>
    </recommendedName>
</protein>
<feature type="region of interest" description="Disordered" evidence="10">
    <location>
        <begin position="1329"/>
        <end position="1368"/>
    </location>
</feature>
<feature type="region of interest" description="Disordered" evidence="10">
    <location>
        <begin position="1124"/>
        <end position="1255"/>
    </location>
</feature>
<dbReference type="Pfam" id="PF08519">
    <property type="entry name" value="RFC1"/>
    <property type="match status" value="1"/>
</dbReference>
<feature type="compositionally biased region" description="Basic residues" evidence="10">
    <location>
        <begin position="1142"/>
        <end position="1156"/>
    </location>
</feature>
<accession>A0A6V8H8H9</accession>
<comment type="caution">
    <text evidence="12">The sequence shown here is derived from an EMBL/GenBank/DDBJ whole genome shotgun (WGS) entry which is preliminary data.</text>
</comment>
<dbReference type="InterPro" id="IPR011993">
    <property type="entry name" value="PH-like_dom_sf"/>
</dbReference>
<dbReference type="SMART" id="SM00292">
    <property type="entry name" value="BRCT"/>
    <property type="match status" value="1"/>
</dbReference>
<feature type="region of interest" description="Disordered" evidence="10">
    <location>
        <begin position="942"/>
        <end position="981"/>
    </location>
</feature>
<dbReference type="InterPro" id="IPR003959">
    <property type="entry name" value="ATPase_AAA_core"/>
</dbReference>
<dbReference type="GO" id="GO:0003677">
    <property type="term" value="F:DNA binding"/>
    <property type="evidence" value="ECO:0007669"/>
    <property type="project" value="UniProtKB-KW"/>
</dbReference>
<dbReference type="InterPro" id="IPR001357">
    <property type="entry name" value="BRCT_dom"/>
</dbReference>
<dbReference type="GO" id="GO:0006271">
    <property type="term" value="P:DNA strand elongation involved in DNA replication"/>
    <property type="evidence" value="ECO:0007669"/>
    <property type="project" value="UniProtKB-ARBA"/>
</dbReference>
<evidence type="ECO:0000256" key="2">
    <source>
        <dbReference type="ARBA" id="ARBA00006116"/>
    </source>
</evidence>
<dbReference type="InterPro" id="IPR027417">
    <property type="entry name" value="P-loop_NTPase"/>
</dbReference>
<feature type="compositionally biased region" description="Acidic residues" evidence="10">
    <location>
        <begin position="953"/>
        <end position="977"/>
    </location>
</feature>
<dbReference type="Pfam" id="PF16979">
    <property type="entry name" value="SIN1_PH"/>
    <property type="match status" value="1"/>
</dbReference>
<dbReference type="InterPro" id="IPR003593">
    <property type="entry name" value="AAA+_ATPase"/>
</dbReference>
<dbReference type="Gene3D" id="3.40.50.10190">
    <property type="entry name" value="BRCT domain"/>
    <property type="match status" value="1"/>
</dbReference>
<dbReference type="Gene3D" id="1.20.272.10">
    <property type="match status" value="1"/>
</dbReference>
<evidence type="ECO:0000256" key="4">
    <source>
        <dbReference type="ARBA" id="ARBA00022553"/>
    </source>
</evidence>
<dbReference type="CDD" id="cd00009">
    <property type="entry name" value="AAA"/>
    <property type="match status" value="1"/>
</dbReference>
<dbReference type="PROSITE" id="PS50172">
    <property type="entry name" value="BRCT"/>
    <property type="match status" value="1"/>
</dbReference>
<evidence type="ECO:0000256" key="1">
    <source>
        <dbReference type="ARBA" id="ARBA00004123"/>
    </source>
</evidence>